<dbReference type="PATRIC" id="fig|1423783.4.peg.403"/>
<dbReference type="Gene3D" id="3.40.50.880">
    <property type="match status" value="1"/>
</dbReference>
<comment type="similarity">
    <text evidence="3 11">Belongs to the CarA family.</text>
</comment>
<evidence type="ECO:0000256" key="7">
    <source>
        <dbReference type="ARBA" id="ARBA00022962"/>
    </source>
</evidence>
<comment type="catalytic activity">
    <reaction evidence="9 11">
        <text>hydrogencarbonate + L-glutamine + 2 ATP + H2O = carbamoyl phosphate + L-glutamate + 2 ADP + phosphate + 2 H(+)</text>
        <dbReference type="Rhea" id="RHEA:18633"/>
        <dbReference type="ChEBI" id="CHEBI:15377"/>
        <dbReference type="ChEBI" id="CHEBI:15378"/>
        <dbReference type="ChEBI" id="CHEBI:17544"/>
        <dbReference type="ChEBI" id="CHEBI:29985"/>
        <dbReference type="ChEBI" id="CHEBI:30616"/>
        <dbReference type="ChEBI" id="CHEBI:43474"/>
        <dbReference type="ChEBI" id="CHEBI:58228"/>
        <dbReference type="ChEBI" id="CHEBI:58359"/>
        <dbReference type="ChEBI" id="CHEBI:456216"/>
        <dbReference type="EC" id="6.3.5.5"/>
    </reaction>
</comment>
<reference evidence="13 14" key="1">
    <citation type="journal article" date="2015" name="Genome Announc.">
        <title>Expanding the biotechnology potential of lactobacilli through comparative genomics of 213 strains and associated genera.</title>
        <authorList>
            <person name="Sun Z."/>
            <person name="Harris H.M."/>
            <person name="McCann A."/>
            <person name="Guo C."/>
            <person name="Argimon S."/>
            <person name="Zhang W."/>
            <person name="Yang X."/>
            <person name="Jeffery I.B."/>
            <person name="Cooney J.C."/>
            <person name="Kagawa T.F."/>
            <person name="Liu W."/>
            <person name="Song Y."/>
            <person name="Salvetti E."/>
            <person name="Wrobel A."/>
            <person name="Rasinkangas P."/>
            <person name="Parkhill J."/>
            <person name="Rea M.C."/>
            <person name="O'Sullivan O."/>
            <person name="Ritari J."/>
            <person name="Douillard F.P."/>
            <person name="Paul Ross R."/>
            <person name="Yang R."/>
            <person name="Briner A.E."/>
            <person name="Felis G.E."/>
            <person name="de Vos W.M."/>
            <person name="Barrangou R."/>
            <person name="Klaenhammer T.R."/>
            <person name="Caufield P.W."/>
            <person name="Cui Y."/>
            <person name="Zhang H."/>
            <person name="O'Toole P.W."/>
        </authorList>
    </citation>
    <scope>NUCLEOTIDE SEQUENCE [LARGE SCALE GENOMIC DNA]</scope>
    <source>
        <strain evidence="13 14">DSM 15945</strain>
    </source>
</reference>
<dbReference type="GO" id="GO:0006207">
    <property type="term" value="P:'de novo' pyrimidine nucleobase biosynthetic process"/>
    <property type="evidence" value="ECO:0007669"/>
    <property type="project" value="InterPro"/>
</dbReference>
<dbReference type="NCBIfam" id="TIGR01368">
    <property type="entry name" value="CPSaseIIsmall"/>
    <property type="match status" value="1"/>
</dbReference>
<dbReference type="GO" id="GO:0044205">
    <property type="term" value="P:'de novo' UMP biosynthetic process"/>
    <property type="evidence" value="ECO:0007669"/>
    <property type="project" value="UniProtKB-UniRule"/>
</dbReference>
<dbReference type="GO" id="GO:0004359">
    <property type="term" value="F:glutaminase activity"/>
    <property type="evidence" value="ECO:0007669"/>
    <property type="project" value="RHEA"/>
</dbReference>
<evidence type="ECO:0000256" key="8">
    <source>
        <dbReference type="ARBA" id="ARBA00022975"/>
    </source>
</evidence>
<dbReference type="EC" id="6.3.5.5" evidence="11"/>
<dbReference type="InterPro" id="IPR002474">
    <property type="entry name" value="CarbamoylP_synth_ssu_N"/>
</dbReference>
<accession>A0A0R1TZV2</accession>
<dbReference type="InterPro" id="IPR029062">
    <property type="entry name" value="Class_I_gatase-like"/>
</dbReference>
<evidence type="ECO:0000313" key="14">
    <source>
        <dbReference type="Proteomes" id="UP000051922"/>
    </source>
</evidence>
<evidence type="ECO:0000256" key="4">
    <source>
        <dbReference type="ARBA" id="ARBA00022598"/>
    </source>
</evidence>
<dbReference type="PANTHER" id="PTHR43418">
    <property type="entry name" value="MULTIFUNCTIONAL TRYPTOPHAN BIOSYNTHESIS PROTEIN-RELATED"/>
    <property type="match status" value="1"/>
</dbReference>
<sequence>MKRYLILEDGTVLTGEAFGAQATTAGEVVFNTGMTGYQETITDPSYAGQIITFTYPLIGNYGMNVATNEAISPSCQGVVVREVARRASHWHNEQSLDDFLRQHGIPGISGVDTRRLTRILREEGAMKGMLTNEVHADSVSHLQAMDLPRNQVQRVSIKQAYNSPNTGKRIVVVDFGFKDSILRELAARQLQVTVVPPTTDAGMILSLHPDGVLLSNGPGDPKDVPYALPMIRAVQAARVPLMGICLGHQLFALANGAKTSKLRFGHRGFNHPVREVATGQTFFTAQNHGYAVDKASLEGTPLLQTYVEINDGTVEGLRHRELPAFSVQFHPDATPGPHDAVGCFDEFERMVEGGEGGAGRLESRA</sequence>
<organism evidence="13 14">
    <name type="scientific">Lacticaseibacillus pantheris DSM 15945 = JCM 12539 = NBRC 106106</name>
    <dbReference type="NCBI Taxonomy" id="1423783"/>
    <lineage>
        <taxon>Bacteria</taxon>
        <taxon>Bacillati</taxon>
        <taxon>Bacillota</taxon>
        <taxon>Bacilli</taxon>
        <taxon>Lactobacillales</taxon>
        <taxon>Lactobacillaceae</taxon>
        <taxon>Lacticaseibacillus</taxon>
    </lineage>
</organism>
<feature type="binding site" evidence="11">
    <location>
        <position position="287"/>
    </location>
    <ligand>
        <name>L-glutamine</name>
        <dbReference type="ChEBI" id="CHEBI:58359"/>
    </ligand>
</feature>
<dbReference type="Pfam" id="PF00988">
    <property type="entry name" value="CPSase_sm_chain"/>
    <property type="match status" value="1"/>
</dbReference>
<dbReference type="GO" id="GO:0006541">
    <property type="term" value="P:glutamine metabolic process"/>
    <property type="evidence" value="ECO:0007669"/>
    <property type="project" value="InterPro"/>
</dbReference>
<comment type="caution">
    <text evidence="13">The sequence shown here is derived from an EMBL/GenBank/DDBJ whole genome shotgun (WGS) entry which is preliminary data.</text>
</comment>
<keyword evidence="7 11" id="KW-0315">Glutamine amidotransferase</keyword>
<dbReference type="PRINTS" id="PR00099">
    <property type="entry name" value="CPSGATASE"/>
</dbReference>
<feature type="active site" description="Nucleophile" evidence="11">
    <location>
        <position position="245"/>
    </location>
</feature>
<evidence type="ECO:0000256" key="10">
    <source>
        <dbReference type="ARBA" id="ARBA00049285"/>
    </source>
</evidence>
<feature type="binding site" evidence="11">
    <location>
        <position position="45"/>
    </location>
    <ligand>
        <name>L-glutamine</name>
        <dbReference type="ChEBI" id="CHEBI:58359"/>
    </ligand>
</feature>
<feature type="binding site" evidence="11">
    <location>
        <position position="246"/>
    </location>
    <ligand>
        <name>L-glutamine</name>
        <dbReference type="ChEBI" id="CHEBI:58359"/>
    </ligand>
</feature>
<feature type="binding site" evidence="11">
    <location>
        <position position="217"/>
    </location>
    <ligand>
        <name>L-glutamine</name>
        <dbReference type="ChEBI" id="CHEBI:58359"/>
    </ligand>
</feature>
<dbReference type="UniPathway" id="UPA00068">
    <property type="reaction ID" value="UER00171"/>
</dbReference>
<dbReference type="AlphaFoldDB" id="A0A0R1TZV2"/>
<dbReference type="InterPro" id="IPR017926">
    <property type="entry name" value="GATASE"/>
</dbReference>
<feature type="active site" evidence="11">
    <location>
        <position position="332"/>
    </location>
</feature>
<dbReference type="GO" id="GO:0004088">
    <property type="term" value="F:carbamoyl-phosphate synthase (glutamine-hydrolyzing) activity"/>
    <property type="evidence" value="ECO:0007669"/>
    <property type="project" value="UniProtKB-UniRule"/>
</dbReference>
<gene>
    <name evidence="11" type="primary">carA</name>
    <name evidence="13" type="ORF">FC50_GL000389</name>
</gene>
<evidence type="ECO:0000256" key="11">
    <source>
        <dbReference type="HAMAP-Rule" id="MF_01209"/>
    </source>
</evidence>
<feature type="binding site" evidence="11">
    <location>
        <position position="289"/>
    </location>
    <ligand>
        <name>L-glutamine</name>
        <dbReference type="ChEBI" id="CHEBI:58359"/>
    </ligand>
</feature>
<feature type="active site" evidence="11">
    <location>
        <position position="330"/>
    </location>
</feature>
<dbReference type="SUPFAM" id="SSF52021">
    <property type="entry name" value="Carbamoyl phosphate synthetase, small subunit N-terminal domain"/>
    <property type="match status" value="1"/>
</dbReference>
<dbReference type="PRINTS" id="PR00097">
    <property type="entry name" value="ANTSNTHASEII"/>
</dbReference>
<dbReference type="InterPro" id="IPR006274">
    <property type="entry name" value="CarbamoylP_synth_ssu"/>
</dbReference>
<comment type="pathway">
    <text evidence="1 11">Pyrimidine metabolism; UMP biosynthesis via de novo pathway; (S)-dihydroorotate from bicarbonate: step 1/3.</text>
</comment>
<dbReference type="RefSeq" id="WP_056956393.1">
    <property type="nucleotide sequence ID" value="NZ_AZFJ01000037.1"/>
</dbReference>
<keyword evidence="11" id="KW-0028">Amino-acid biosynthesis</keyword>
<evidence type="ECO:0000256" key="5">
    <source>
        <dbReference type="ARBA" id="ARBA00022741"/>
    </source>
</evidence>
<comment type="subunit">
    <text evidence="11">Composed of two chains; the small (or glutamine) chain promotes the hydrolysis of glutamine to ammonia, which is used by the large (or ammonia) chain to synthesize carbamoyl phosphate. Tetramer of heterodimers (alpha,beta)4.</text>
</comment>
<name>A0A0R1TZV2_9LACO</name>
<feature type="domain" description="Carbamoyl-phosphate synthase small subunit N-terminal" evidence="12">
    <location>
        <begin position="1"/>
        <end position="131"/>
    </location>
</feature>
<dbReference type="SUPFAM" id="SSF52317">
    <property type="entry name" value="Class I glutamine amidotransferase-like"/>
    <property type="match status" value="1"/>
</dbReference>
<keyword evidence="6 11" id="KW-0067">ATP-binding</keyword>
<evidence type="ECO:0000259" key="12">
    <source>
        <dbReference type="SMART" id="SM01097"/>
    </source>
</evidence>
<keyword evidence="14" id="KW-1185">Reference proteome</keyword>
<dbReference type="EMBL" id="AZFJ01000037">
    <property type="protein sequence ID" value="KRL86745.1"/>
    <property type="molecule type" value="Genomic_DNA"/>
</dbReference>
<comment type="pathway">
    <text evidence="2 11">Amino-acid biosynthesis; L-arginine biosynthesis; carbamoyl phosphate from bicarbonate: step 1/1.</text>
</comment>
<dbReference type="CDD" id="cd01744">
    <property type="entry name" value="GATase1_CPSase"/>
    <property type="match status" value="1"/>
</dbReference>
<keyword evidence="5 11" id="KW-0547">Nucleotide-binding</keyword>
<dbReference type="UniPathway" id="UPA00070">
    <property type="reaction ID" value="UER00115"/>
</dbReference>
<dbReference type="GO" id="GO:0006526">
    <property type="term" value="P:L-arginine biosynthetic process"/>
    <property type="evidence" value="ECO:0007669"/>
    <property type="project" value="UniProtKB-UniRule"/>
</dbReference>
<evidence type="ECO:0000256" key="1">
    <source>
        <dbReference type="ARBA" id="ARBA00004812"/>
    </source>
</evidence>
<dbReference type="InterPro" id="IPR036480">
    <property type="entry name" value="CarbP_synth_ssu_N_sf"/>
</dbReference>
<dbReference type="GO" id="GO:0005524">
    <property type="term" value="F:ATP binding"/>
    <property type="evidence" value="ECO:0007669"/>
    <property type="project" value="UniProtKB-UniRule"/>
</dbReference>
<comment type="function">
    <text evidence="11">Small subunit of the glutamine-dependent carbamoyl phosphate synthetase (CPSase). CPSase catalyzes the formation of carbamoyl phosphate from the ammonia moiety of glutamine, carbonate, and phosphate donated by ATP, constituting the first step of 2 biosynthetic pathways, one leading to arginine and/or urea and the other to pyrimidine nucleotides. The small subunit (glutamine amidotransferase) binds and cleaves glutamine to supply the large subunit with the substrate ammonia.</text>
</comment>
<proteinExistence type="inferred from homology"/>
<keyword evidence="4 11" id="KW-0436">Ligase</keyword>
<dbReference type="PRINTS" id="PR00096">
    <property type="entry name" value="GATASE"/>
</dbReference>
<dbReference type="SMART" id="SM01097">
    <property type="entry name" value="CPSase_sm_chain"/>
    <property type="match status" value="1"/>
</dbReference>
<feature type="region of interest" description="CPSase" evidence="11">
    <location>
        <begin position="1"/>
        <end position="168"/>
    </location>
</feature>
<dbReference type="Proteomes" id="UP000051922">
    <property type="component" value="Unassembled WGS sequence"/>
</dbReference>
<feature type="binding site" evidence="11">
    <location>
        <position position="249"/>
    </location>
    <ligand>
        <name>L-glutamine</name>
        <dbReference type="ChEBI" id="CHEBI:58359"/>
    </ligand>
</feature>
<evidence type="ECO:0000313" key="13">
    <source>
        <dbReference type="EMBL" id="KRL86745.1"/>
    </source>
</evidence>
<evidence type="ECO:0000256" key="9">
    <source>
        <dbReference type="ARBA" id="ARBA00048816"/>
    </source>
</evidence>
<dbReference type="STRING" id="1423783.FC50_GL000389"/>
<dbReference type="PANTHER" id="PTHR43418:SF7">
    <property type="entry name" value="CARBAMOYL-PHOSPHATE SYNTHASE SMALL CHAIN"/>
    <property type="match status" value="1"/>
</dbReference>
<dbReference type="Pfam" id="PF00117">
    <property type="entry name" value="GATase"/>
    <property type="match status" value="1"/>
</dbReference>
<dbReference type="Gene3D" id="3.50.30.20">
    <property type="entry name" value="Carbamoyl-phosphate synthase small subunit, N-terminal domain"/>
    <property type="match status" value="1"/>
</dbReference>
<dbReference type="InterPro" id="IPR035686">
    <property type="entry name" value="CPSase_GATase1"/>
</dbReference>
<dbReference type="NCBIfam" id="NF009475">
    <property type="entry name" value="PRK12838.1"/>
    <property type="match status" value="1"/>
</dbReference>
<comment type="catalytic activity">
    <reaction evidence="10 11">
        <text>L-glutamine + H2O = L-glutamate + NH4(+)</text>
        <dbReference type="Rhea" id="RHEA:15889"/>
        <dbReference type="ChEBI" id="CHEBI:15377"/>
        <dbReference type="ChEBI" id="CHEBI:28938"/>
        <dbReference type="ChEBI" id="CHEBI:29985"/>
        <dbReference type="ChEBI" id="CHEBI:58359"/>
    </reaction>
</comment>
<dbReference type="PROSITE" id="PS51273">
    <property type="entry name" value="GATASE_TYPE_1"/>
    <property type="match status" value="1"/>
</dbReference>
<dbReference type="FunFam" id="3.50.30.20:FF:000001">
    <property type="entry name" value="Carbamoyl-phosphate synthase small chain"/>
    <property type="match status" value="1"/>
</dbReference>
<feature type="binding site" evidence="11">
    <location>
        <position position="290"/>
    </location>
    <ligand>
        <name>L-glutamine</name>
        <dbReference type="ChEBI" id="CHEBI:58359"/>
    </ligand>
</feature>
<dbReference type="InterPro" id="IPR050472">
    <property type="entry name" value="Anth_synth/Amidotransfase"/>
</dbReference>
<evidence type="ECO:0000256" key="6">
    <source>
        <dbReference type="ARBA" id="ARBA00022840"/>
    </source>
</evidence>
<keyword evidence="11" id="KW-0055">Arginine biosynthesis</keyword>
<dbReference type="OrthoDB" id="9804328at2"/>
<feature type="binding site" evidence="11">
    <location>
        <position position="219"/>
    </location>
    <ligand>
        <name>L-glutamine</name>
        <dbReference type="ChEBI" id="CHEBI:58359"/>
    </ligand>
</feature>
<dbReference type="HAMAP" id="MF_01209">
    <property type="entry name" value="CPSase_S_chain"/>
    <property type="match status" value="1"/>
</dbReference>
<keyword evidence="8 11" id="KW-0665">Pyrimidine biosynthesis</keyword>
<evidence type="ECO:0000256" key="2">
    <source>
        <dbReference type="ARBA" id="ARBA00005077"/>
    </source>
</evidence>
<evidence type="ECO:0000256" key="3">
    <source>
        <dbReference type="ARBA" id="ARBA00007800"/>
    </source>
</evidence>
<protein>
    <recommendedName>
        <fullName evidence="11">Carbamoyl phosphate synthase small chain</fullName>
        <ecNumber evidence="11">6.3.5.5</ecNumber>
    </recommendedName>
    <alternativeName>
        <fullName evidence="11">Carbamoyl phosphate synthetase glutamine chain</fullName>
    </alternativeName>
</protein>